<evidence type="ECO:0000313" key="2">
    <source>
        <dbReference type="EMBL" id="SFR72294.1"/>
    </source>
</evidence>
<dbReference type="Proteomes" id="UP000214760">
    <property type="component" value="Unassembled WGS sequence"/>
</dbReference>
<protein>
    <submittedName>
        <fullName evidence="2">Uncharacterized protein</fullName>
    </submittedName>
</protein>
<sequence>MIPSQIFCCHFQNQNNGELEVRALEMSPDYFSFRLSRKRDGEVGKMQHFPAKLIFYRQEGSQEGLQENRTNEPWEGLQENRTEGSQEGLQENRTNEPRKGLQENRTEGSQEGLQKNRMNEPQVNEPRKSSPENSQEFDIFREVSVAEYRIMKTAVKEFWTEYRFETSDPVYRMEATRLLKEYGSYIRLRLEETDAETARALTGYPVDETKISKTFALQKAAWAEGLKKADGIREILATNCEIGFALAEPALWEAYRDSESWNEFVEWYCRNRVPERAPGEKKNPFHRELSDLLAEKCRYLYVGNSFCPHLYPDSATLQKLRKRADRDRKTIVYVFSTMSEHMIPIYRERLEELKRWPAADLQRSRYIGNHRNEDAWSEKREADRMNTGQQTGISNDDERNRENADGCPEIVVNDAGMLSMLRESGETRLFHITYGVIPIRRRKDPRLLWKKEPERWKIHRTTVNDGAFLRELQEAGVDRLSFETCGYVPDLPKNSGEKTQRGNITVYFPYYQMNTSTWCTTYAMCHNGKRGRQEEAERCPGYCRSETFLYPDDLHMVGRFNSLFGLDYEAMESVDRIRDFVRQGADRIVLNFL</sequence>
<feature type="compositionally biased region" description="Basic and acidic residues" evidence="1">
    <location>
        <begin position="93"/>
        <end position="108"/>
    </location>
</feature>
<evidence type="ECO:0000256" key="1">
    <source>
        <dbReference type="SAM" id="MobiDB-lite"/>
    </source>
</evidence>
<feature type="region of interest" description="Disordered" evidence="1">
    <location>
        <begin position="377"/>
        <end position="404"/>
    </location>
</feature>
<dbReference type="EMBL" id="FOZC01000004">
    <property type="protein sequence ID" value="SFR72294.1"/>
    <property type="molecule type" value="Genomic_DNA"/>
</dbReference>
<reference evidence="2 3" key="1">
    <citation type="submission" date="2016-10" db="EMBL/GenBank/DDBJ databases">
        <authorList>
            <person name="de Groot N.N."/>
        </authorList>
    </citation>
    <scope>NUCLEOTIDE SEQUENCE [LARGE SCALE GENOMIC DNA]</scope>
    <source>
        <strain evidence="2 3">F</strain>
    </source>
</reference>
<organism evidence="2 3">
    <name type="scientific">[Clostridium] aminophilum</name>
    <dbReference type="NCBI Taxonomy" id="1526"/>
    <lineage>
        <taxon>Bacteria</taxon>
        <taxon>Bacillati</taxon>
        <taxon>Bacillota</taxon>
        <taxon>Clostridia</taxon>
        <taxon>Lachnospirales</taxon>
        <taxon>Lachnospiraceae</taxon>
    </lineage>
</organism>
<dbReference type="RefSeq" id="WP_031472007.1">
    <property type="nucleotide sequence ID" value="NZ_FOZC01000004.1"/>
</dbReference>
<accession>A0A1I6IZX0</accession>
<feature type="region of interest" description="Disordered" evidence="1">
    <location>
        <begin position="62"/>
        <end position="135"/>
    </location>
</feature>
<evidence type="ECO:0000313" key="3">
    <source>
        <dbReference type="Proteomes" id="UP000214760"/>
    </source>
</evidence>
<proteinExistence type="predicted"/>
<dbReference type="AlphaFoldDB" id="A0A1I6IZX0"/>
<name>A0A1I6IZX0_9FIRM</name>
<gene>
    <name evidence="2" type="ORF">SAMN02910262_01058</name>
</gene>